<sequence>MGYFIKNNPADGKKLQNALEKLHMRKIPFEVAELSKKSQAVLHAQSTRNAILDDRLAEEDVMIRIEGNQDNEEEGSAMPVPQVCLGLHGEIILDEKSLVIVHYL</sequence>
<gene>
    <name evidence="1" type="ORF">DAPPUDRAFT_108614</name>
</gene>
<dbReference type="KEGG" id="dpx:DAPPUDRAFT_108614"/>
<keyword evidence="2" id="KW-1185">Reference proteome</keyword>
<dbReference type="HOGENOM" id="CLU_2252740_0_0_1"/>
<dbReference type="OrthoDB" id="272624at2759"/>
<name>E9H0N9_DAPPU</name>
<reference evidence="1 2" key="1">
    <citation type="journal article" date="2011" name="Science">
        <title>The ecoresponsive genome of Daphnia pulex.</title>
        <authorList>
            <person name="Colbourne J.K."/>
            <person name="Pfrender M.E."/>
            <person name="Gilbert D."/>
            <person name="Thomas W.K."/>
            <person name="Tucker A."/>
            <person name="Oakley T.H."/>
            <person name="Tokishita S."/>
            <person name="Aerts A."/>
            <person name="Arnold G.J."/>
            <person name="Basu M.K."/>
            <person name="Bauer D.J."/>
            <person name="Caceres C.E."/>
            <person name="Carmel L."/>
            <person name="Casola C."/>
            <person name="Choi J.H."/>
            <person name="Detter J.C."/>
            <person name="Dong Q."/>
            <person name="Dusheyko S."/>
            <person name="Eads B.D."/>
            <person name="Frohlich T."/>
            <person name="Geiler-Samerotte K.A."/>
            <person name="Gerlach D."/>
            <person name="Hatcher P."/>
            <person name="Jogdeo S."/>
            <person name="Krijgsveld J."/>
            <person name="Kriventseva E.V."/>
            <person name="Kultz D."/>
            <person name="Laforsch C."/>
            <person name="Lindquist E."/>
            <person name="Lopez J."/>
            <person name="Manak J.R."/>
            <person name="Muller J."/>
            <person name="Pangilinan J."/>
            <person name="Patwardhan R.P."/>
            <person name="Pitluck S."/>
            <person name="Pritham E.J."/>
            <person name="Rechtsteiner A."/>
            <person name="Rho M."/>
            <person name="Rogozin I.B."/>
            <person name="Sakarya O."/>
            <person name="Salamov A."/>
            <person name="Schaack S."/>
            <person name="Shapiro H."/>
            <person name="Shiga Y."/>
            <person name="Skalitzky C."/>
            <person name="Smith Z."/>
            <person name="Souvorov A."/>
            <person name="Sung W."/>
            <person name="Tang Z."/>
            <person name="Tsuchiya D."/>
            <person name="Tu H."/>
            <person name="Vos H."/>
            <person name="Wang M."/>
            <person name="Wolf Y.I."/>
            <person name="Yamagata H."/>
            <person name="Yamada T."/>
            <person name="Ye Y."/>
            <person name="Shaw J.R."/>
            <person name="Andrews J."/>
            <person name="Crease T.J."/>
            <person name="Tang H."/>
            <person name="Lucas S.M."/>
            <person name="Robertson H.M."/>
            <person name="Bork P."/>
            <person name="Koonin E.V."/>
            <person name="Zdobnov E.M."/>
            <person name="Grigoriev I.V."/>
            <person name="Lynch M."/>
            <person name="Boore J.L."/>
        </authorList>
    </citation>
    <scope>NUCLEOTIDE SEQUENCE [LARGE SCALE GENOMIC DNA]</scope>
</reference>
<protein>
    <submittedName>
        <fullName evidence="1">Uncharacterized protein</fullName>
    </submittedName>
</protein>
<organism evidence="1 2">
    <name type="scientific">Daphnia pulex</name>
    <name type="common">Water flea</name>
    <dbReference type="NCBI Taxonomy" id="6669"/>
    <lineage>
        <taxon>Eukaryota</taxon>
        <taxon>Metazoa</taxon>
        <taxon>Ecdysozoa</taxon>
        <taxon>Arthropoda</taxon>
        <taxon>Crustacea</taxon>
        <taxon>Branchiopoda</taxon>
        <taxon>Diplostraca</taxon>
        <taxon>Cladocera</taxon>
        <taxon>Anomopoda</taxon>
        <taxon>Daphniidae</taxon>
        <taxon>Daphnia</taxon>
    </lineage>
</organism>
<dbReference type="Proteomes" id="UP000000305">
    <property type="component" value="Unassembled WGS sequence"/>
</dbReference>
<dbReference type="EMBL" id="GL732581">
    <property type="protein sequence ID" value="EFX74719.1"/>
    <property type="molecule type" value="Genomic_DNA"/>
</dbReference>
<evidence type="ECO:0000313" key="1">
    <source>
        <dbReference type="EMBL" id="EFX74719.1"/>
    </source>
</evidence>
<dbReference type="AlphaFoldDB" id="E9H0N9"/>
<accession>E9H0N9</accession>
<evidence type="ECO:0000313" key="2">
    <source>
        <dbReference type="Proteomes" id="UP000000305"/>
    </source>
</evidence>
<proteinExistence type="predicted"/>
<dbReference type="InParanoid" id="E9H0N9"/>